<dbReference type="KEGG" id="sual:KDD17_10335"/>
<organism evidence="1 2">
    <name type="scientific">Sulfitobacter albidus</name>
    <dbReference type="NCBI Taxonomy" id="2829501"/>
    <lineage>
        <taxon>Bacteria</taxon>
        <taxon>Pseudomonadati</taxon>
        <taxon>Pseudomonadota</taxon>
        <taxon>Alphaproteobacteria</taxon>
        <taxon>Rhodobacterales</taxon>
        <taxon>Roseobacteraceae</taxon>
        <taxon>Sulfitobacter</taxon>
    </lineage>
</organism>
<name>A0A975PLP1_9RHOB</name>
<dbReference type="SUPFAM" id="SSF48452">
    <property type="entry name" value="TPR-like"/>
    <property type="match status" value="1"/>
</dbReference>
<proteinExistence type="predicted"/>
<dbReference type="AlphaFoldDB" id="A0A975PLP1"/>
<dbReference type="Proteomes" id="UP000683291">
    <property type="component" value="Chromosome 1"/>
</dbReference>
<dbReference type="Pfam" id="PF13374">
    <property type="entry name" value="TPR_10"/>
    <property type="match status" value="4"/>
</dbReference>
<accession>A0A975PLP1</accession>
<evidence type="ECO:0000313" key="2">
    <source>
        <dbReference type="Proteomes" id="UP000683291"/>
    </source>
</evidence>
<gene>
    <name evidence="1" type="ORF">KDD17_10335</name>
</gene>
<protein>
    <submittedName>
        <fullName evidence="1">Tetratricopeptide repeat protein</fullName>
    </submittedName>
</protein>
<dbReference type="EMBL" id="CP073581">
    <property type="protein sequence ID" value="QUJ75380.1"/>
    <property type="molecule type" value="Genomic_DNA"/>
</dbReference>
<sequence length="602" mass="65850">MAIGAALSGLSLFRGSDRQTREAAKLMAPILQAELERSPLPADHKKVVLDLLKTNAPTFEDISEGSYIAARIAKNIRDGVAATAKDPARQNPSVLNTFEAVLAAALAPIVAPSDQQSADTATLLQRLDASGGAQRMRDEGITERAILRLATRIVQDATDLGAAWTAIEDAVAIAIRVQQEGHAPSNHRDFVDEVFARTAQLAAEGNYAQALDAIHAAREEGKARDARLLARAVDMATLAGDAEATATLLTEQVMRDAPKGVFDALRALQDEWYVKGRDRGVTFEATVAIHLAQISLEHAGTPDTRGAAWNDLGIALAILGGRDSDTARLEQAVAAYENALLEFTRDRATLDWAITQNNLGNALRSLGERESDTMRLEQAVKAYENALFERTRDRVPLDWAMTQNNLGNALWSLGERESDTARLEQAVTAFESALLEHTRDRLPLDWAMTQNNLGRALQTLGNRESNTVRLEQAVTANENALLEYTRDRVPLDWAMTQNNLGNVLRSLGERESDTARLEQAVTAYENALLEWTRDRVPLNWAFTNGNLGAVEIAFFDITGNATHLDRAKDYVANAHEVFVEAGASRYIEMADVLLAKIDARRT</sequence>
<dbReference type="PANTHER" id="PTHR19959">
    <property type="entry name" value="KINESIN LIGHT CHAIN"/>
    <property type="match status" value="1"/>
</dbReference>
<dbReference type="Gene3D" id="1.25.40.10">
    <property type="entry name" value="Tetratricopeptide repeat domain"/>
    <property type="match status" value="2"/>
</dbReference>
<dbReference type="InterPro" id="IPR011990">
    <property type="entry name" value="TPR-like_helical_dom_sf"/>
</dbReference>
<dbReference type="RefSeq" id="WP_212703585.1">
    <property type="nucleotide sequence ID" value="NZ_CP073581.1"/>
</dbReference>
<evidence type="ECO:0000313" key="1">
    <source>
        <dbReference type="EMBL" id="QUJ75380.1"/>
    </source>
</evidence>
<dbReference type="PANTHER" id="PTHR19959:SF119">
    <property type="entry name" value="FUNGAL LIPASE-LIKE DOMAIN-CONTAINING PROTEIN"/>
    <property type="match status" value="1"/>
</dbReference>
<keyword evidence="2" id="KW-1185">Reference proteome</keyword>
<reference evidence="1" key="1">
    <citation type="submission" date="2021-04" db="EMBL/GenBank/DDBJ databases">
        <title>Complete genome sequence for Sulfitobacter sp. strain JK7-1.</title>
        <authorList>
            <person name="Park S.-J."/>
        </authorList>
    </citation>
    <scope>NUCLEOTIDE SEQUENCE</scope>
    <source>
        <strain evidence="1">JK7-1</strain>
    </source>
</reference>